<dbReference type="Gene3D" id="3.40.50.300">
    <property type="entry name" value="P-loop containing nucleotide triphosphate hydrolases"/>
    <property type="match status" value="1"/>
</dbReference>
<evidence type="ECO:0000313" key="3">
    <source>
        <dbReference type="EMBL" id="MBN7824905.1"/>
    </source>
</evidence>
<name>A0A939DMM1_9ALTE</name>
<keyword evidence="4" id="KW-1185">Reference proteome</keyword>
<dbReference type="SUPFAM" id="SSF48452">
    <property type="entry name" value="TPR-like"/>
    <property type="match status" value="1"/>
</dbReference>
<proteinExistence type="predicted"/>
<reference evidence="3" key="1">
    <citation type="submission" date="2021-03" db="EMBL/GenBank/DDBJ databases">
        <title>novel species isolated from a fishpond in China.</title>
        <authorList>
            <person name="Lu H."/>
            <person name="Cai Z."/>
        </authorList>
    </citation>
    <scope>NUCLEOTIDE SEQUENCE</scope>
    <source>
        <strain evidence="3">JCM 30855</strain>
    </source>
</reference>
<accession>A0A939DMM1</accession>
<dbReference type="GO" id="GO:0006396">
    <property type="term" value="P:RNA processing"/>
    <property type="evidence" value="ECO:0007669"/>
    <property type="project" value="InterPro"/>
</dbReference>
<dbReference type="InterPro" id="IPR003107">
    <property type="entry name" value="HAT"/>
</dbReference>
<dbReference type="Proteomes" id="UP000664654">
    <property type="component" value="Unassembled WGS sequence"/>
</dbReference>
<gene>
    <name evidence="3" type="ORF">J0A66_06670</name>
</gene>
<dbReference type="InterPro" id="IPR011990">
    <property type="entry name" value="TPR-like_helical_dom_sf"/>
</dbReference>
<feature type="repeat" description="TPR" evidence="2">
    <location>
        <begin position="208"/>
        <end position="241"/>
    </location>
</feature>
<keyword evidence="1" id="KW-0808">Transferase</keyword>
<dbReference type="InterPro" id="IPR027417">
    <property type="entry name" value="P-loop_NTPase"/>
</dbReference>
<dbReference type="Pfam" id="PF14559">
    <property type="entry name" value="TPR_19"/>
    <property type="match status" value="1"/>
</dbReference>
<dbReference type="SMART" id="SM00028">
    <property type="entry name" value="TPR"/>
    <property type="match status" value="7"/>
</dbReference>
<dbReference type="Pfam" id="PF13469">
    <property type="entry name" value="Sulfotransfer_3"/>
    <property type="match status" value="1"/>
</dbReference>
<dbReference type="InterPro" id="IPR026634">
    <property type="entry name" value="TPST-like"/>
</dbReference>
<evidence type="ECO:0000256" key="1">
    <source>
        <dbReference type="ARBA" id="ARBA00022679"/>
    </source>
</evidence>
<dbReference type="PROSITE" id="PS50005">
    <property type="entry name" value="TPR"/>
    <property type="match status" value="2"/>
</dbReference>
<keyword evidence="2" id="KW-0802">TPR repeat</keyword>
<dbReference type="SMART" id="SM00386">
    <property type="entry name" value="HAT"/>
    <property type="match status" value="2"/>
</dbReference>
<sequence length="613" mass="69453">MTQKVENLIEQGIHLYKKGDAKSALRCFELASREKAEDAEIISLAGLALTSLGRFEEAHAKLAAAVEKEPHQPGFWLNLAEFYIKKAALSEAESTLVSLLSRFPLFKPARHRLAQLYMDAARYEDTEKLLTKVPTKELGPALFKLLVTSLQYQGKWLSLAKAASDWTNLFPTDLSAWLVLAGAQHECGNFELARQSFQKILNLEPENPSFQNMYGQACLNVSEYQEAAKALDKAESLQPNNPSTLTNQGLLHTFLGNLDLALDYSIRSQRLAPDHLPVYSQLSRLRKGQLQDTEIESLQRIAGTVTSEEERSQVHFLLAHHYHARQEFDKAMQEYELANQHKSTANLQRGVHYSQQETESKFDRLRHLAETVSVNSDSTEKACQPIFVVGMPRSGTSLLDSLLARHPDVTSLGERVEIPALITKLLAEQPMPADILEQIRRDYCNPQRVRDRLFVDKNPANIEAVGVMAKLFPAAAFVQIERHPIETCLSIYRYEFSHYWTFATSLRDVAHYYGQYRRLMEHWQLALGKRLLTIQYESLASDPSLWMKKIYDHCGLDWNDAYLEGKGNIQPVATLSTVQVRGTIAVARHRDKYLSLAQQLSANLRANAVDCEQ</sequence>
<dbReference type="AlphaFoldDB" id="A0A939DMM1"/>
<dbReference type="PANTHER" id="PTHR12788:SF10">
    <property type="entry name" value="PROTEIN-TYROSINE SULFOTRANSFERASE"/>
    <property type="match status" value="1"/>
</dbReference>
<dbReference type="Gene3D" id="1.25.40.10">
    <property type="entry name" value="Tetratricopeptide repeat domain"/>
    <property type="match status" value="2"/>
</dbReference>
<dbReference type="Pfam" id="PF13432">
    <property type="entry name" value="TPR_16"/>
    <property type="match status" value="1"/>
</dbReference>
<dbReference type="GO" id="GO:0008476">
    <property type="term" value="F:protein-tyrosine sulfotransferase activity"/>
    <property type="evidence" value="ECO:0007669"/>
    <property type="project" value="InterPro"/>
</dbReference>
<organism evidence="3 4">
    <name type="scientific">Bowmanella dokdonensis</name>
    <dbReference type="NCBI Taxonomy" id="751969"/>
    <lineage>
        <taxon>Bacteria</taxon>
        <taxon>Pseudomonadati</taxon>
        <taxon>Pseudomonadota</taxon>
        <taxon>Gammaproteobacteria</taxon>
        <taxon>Alteromonadales</taxon>
        <taxon>Alteromonadaceae</taxon>
        <taxon>Bowmanella</taxon>
    </lineage>
</organism>
<dbReference type="SUPFAM" id="SSF52540">
    <property type="entry name" value="P-loop containing nucleoside triphosphate hydrolases"/>
    <property type="match status" value="1"/>
</dbReference>
<dbReference type="RefSeq" id="WP_206573019.1">
    <property type="nucleotide sequence ID" value="NZ_JAFKCV010000003.1"/>
</dbReference>
<evidence type="ECO:0000256" key="2">
    <source>
        <dbReference type="PROSITE-ProRule" id="PRU00339"/>
    </source>
</evidence>
<dbReference type="PANTHER" id="PTHR12788">
    <property type="entry name" value="PROTEIN-TYROSINE SULFOTRANSFERASE 2"/>
    <property type="match status" value="1"/>
</dbReference>
<comment type="caution">
    <text evidence="3">The sequence shown here is derived from an EMBL/GenBank/DDBJ whole genome shotgun (WGS) entry which is preliminary data.</text>
</comment>
<protein>
    <submittedName>
        <fullName evidence="3">Sulfotransferase</fullName>
    </submittedName>
</protein>
<dbReference type="EMBL" id="JAFKCV010000003">
    <property type="protein sequence ID" value="MBN7824905.1"/>
    <property type="molecule type" value="Genomic_DNA"/>
</dbReference>
<feature type="repeat" description="TPR" evidence="2">
    <location>
        <begin position="174"/>
        <end position="207"/>
    </location>
</feature>
<evidence type="ECO:0000313" key="4">
    <source>
        <dbReference type="Proteomes" id="UP000664654"/>
    </source>
</evidence>
<dbReference type="InterPro" id="IPR019734">
    <property type="entry name" value="TPR_rpt"/>
</dbReference>